<evidence type="ECO:0000313" key="3">
    <source>
        <dbReference type="EnsemblProtists" id="EKX31040"/>
    </source>
</evidence>
<dbReference type="PaxDb" id="55529-EKX31040"/>
<dbReference type="HOGENOM" id="CLU_1870562_0_0_1"/>
<proteinExistence type="predicted"/>
<evidence type="ECO:0000313" key="4">
    <source>
        <dbReference type="Proteomes" id="UP000011087"/>
    </source>
</evidence>
<dbReference type="KEGG" id="gtt:GUITHDRAFT_122752"/>
<reference evidence="2 4" key="1">
    <citation type="journal article" date="2012" name="Nature">
        <title>Algal genomes reveal evolutionary mosaicism and the fate of nucleomorphs.</title>
        <authorList>
            <consortium name="DOE Joint Genome Institute"/>
            <person name="Curtis B.A."/>
            <person name="Tanifuji G."/>
            <person name="Burki F."/>
            <person name="Gruber A."/>
            <person name="Irimia M."/>
            <person name="Maruyama S."/>
            <person name="Arias M.C."/>
            <person name="Ball S.G."/>
            <person name="Gile G.H."/>
            <person name="Hirakawa Y."/>
            <person name="Hopkins J.F."/>
            <person name="Kuo A."/>
            <person name="Rensing S.A."/>
            <person name="Schmutz J."/>
            <person name="Symeonidi A."/>
            <person name="Elias M."/>
            <person name="Eveleigh R.J."/>
            <person name="Herman E.K."/>
            <person name="Klute M.J."/>
            <person name="Nakayama T."/>
            <person name="Obornik M."/>
            <person name="Reyes-Prieto A."/>
            <person name="Armbrust E.V."/>
            <person name="Aves S.J."/>
            <person name="Beiko R.G."/>
            <person name="Coutinho P."/>
            <person name="Dacks J.B."/>
            <person name="Durnford D.G."/>
            <person name="Fast N.M."/>
            <person name="Green B.R."/>
            <person name="Grisdale C.J."/>
            <person name="Hempel F."/>
            <person name="Henrissat B."/>
            <person name="Hoppner M.P."/>
            <person name="Ishida K."/>
            <person name="Kim E."/>
            <person name="Koreny L."/>
            <person name="Kroth P.G."/>
            <person name="Liu Y."/>
            <person name="Malik S.B."/>
            <person name="Maier U.G."/>
            <person name="McRose D."/>
            <person name="Mock T."/>
            <person name="Neilson J.A."/>
            <person name="Onodera N.T."/>
            <person name="Poole A.M."/>
            <person name="Pritham E.J."/>
            <person name="Richards T.A."/>
            <person name="Rocap G."/>
            <person name="Roy S.W."/>
            <person name="Sarai C."/>
            <person name="Schaack S."/>
            <person name="Shirato S."/>
            <person name="Slamovits C.H."/>
            <person name="Spencer D.F."/>
            <person name="Suzuki S."/>
            <person name="Worden A.Z."/>
            <person name="Zauner S."/>
            <person name="Barry K."/>
            <person name="Bell C."/>
            <person name="Bharti A.K."/>
            <person name="Crow J.A."/>
            <person name="Grimwood J."/>
            <person name="Kramer R."/>
            <person name="Lindquist E."/>
            <person name="Lucas S."/>
            <person name="Salamov A."/>
            <person name="McFadden G.I."/>
            <person name="Lane C.E."/>
            <person name="Keeling P.J."/>
            <person name="Gray M.W."/>
            <person name="Grigoriev I.V."/>
            <person name="Archibald J.M."/>
        </authorList>
    </citation>
    <scope>NUCLEOTIDE SEQUENCE</scope>
    <source>
        <strain evidence="2 4">CCMP2712</strain>
    </source>
</reference>
<dbReference type="EMBL" id="JH993384">
    <property type="protein sequence ID" value="EKX31040.1"/>
    <property type="molecule type" value="Genomic_DNA"/>
</dbReference>
<organism evidence="2">
    <name type="scientific">Guillardia theta (strain CCMP2712)</name>
    <name type="common">Cryptophyte</name>
    <dbReference type="NCBI Taxonomy" id="905079"/>
    <lineage>
        <taxon>Eukaryota</taxon>
        <taxon>Cryptophyceae</taxon>
        <taxon>Pyrenomonadales</taxon>
        <taxon>Geminigeraceae</taxon>
        <taxon>Guillardia</taxon>
    </lineage>
</organism>
<dbReference type="GeneID" id="17287765"/>
<feature type="non-terminal residue" evidence="2">
    <location>
        <position position="1"/>
    </location>
</feature>
<name>L1I5A8_GUITC</name>
<dbReference type="EnsemblProtists" id="EKX31040">
    <property type="protein sequence ID" value="EKX31040"/>
    <property type="gene ID" value="GUITHDRAFT_122752"/>
</dbReference>
<dbReference type="AlphaFoldDB" id="L1I5A8"/>
<sequence>MAKRMEIAEVSGRGELRDSGHRKLNAHNLMDKVQAALHWAERPRAAHAEPAQREPQAFDPASSRREGGGYEAAHANLQRLLYRRGASGLRGLERAMSHISRGTRQLDREDLNTVMAYCGISMGADELEESFAYTRTE</sequence>
<feature type="compositionally biased region" description="Basic and acidic residues" evidence="1">
    <location>
        <begin position="41"/>
        <end position="52"/>
    </location>
</feature>
<protein>
    <submittedName>
        <fullName evidence="2 3">Uncharacterized protein</fullName>
    </submittedName>
</protein>
<dbReference type="Proteomes" id="UP000011087">
    <property type="component" value="Unassembled WGS sequence"/>
</dbReference>
<evidence type="ECO:0000313" key="2">
    <source>
        <dbReference type="EMBL" id="EKX31040.1"/>
    </source>
</evidence>
<gene>
    <name evidence="2" type="ORF">GUITHDRAFT_122752</name>
</gene>
<feature type="region of interest" description="Disordered" evidence="1">
    <location>
        <begin position="41"/>
        <end position="70"/>
    </location>
</feature>
<reference evidence="3" key="3">
    <citation type="submission" date="2015-06" db="UniProtKB">
        <authorList>
            <consortium name="EnsemblProtists"/>
        </authorList>
    </citation>
    <scope>IDENTIFICATION</scope>
</reference>
<reference evidence="4" key="2">
    <citation type="submission" date="2012-11" db="EMBL/GenBank/DDBJ databases">
        <authorList>
            <person name="Kuo A."/>
            <person name="Curtis B.A."/>
            <person name="Tanifuji G."/>
            <person name="Burki F."/>
            <person name="Gruber A."/>
            <person name="Irimia M."/>
            <person name="Maruyama S."/>
            <person name="Arias M.C."/>
            <person name="Ball S.G."/>
            <person name="Gile G.H."/>
            <person name="Hirakawa Y."/>
            <person name="Hopkins J.F."/>
            <person name="Rensing S.A."/>
            <person name="Schmutz J."/>
            <person name="Symeonidi A."/>
            <person name="Elias M."/>
            <person name="Eveleigh R.J."/>
            <person name="Herman E.K."/>
            <person name="Klute M.J."/>
            <person name="Nakayama T."/>
            <person name="Obornik M."/>
            <person name="Reyes-Prieto A."/>
            <person name="Armbrust E.V."/>
            <person name="Aves S.J."/>
            <person name="Beiko R.G."/>
            <person name="Coutinho P."/>
            <person name="Dacks J.B."/>
            <person name="Durnford D.G."/>
            <person name="Fast N.M."/>
            <person name="Green B.R."/>
            <person name="Grisdale C."/>
            <person name="Hempe F."/>
            <person name="Henrissat B."/>
            <person name="Hoppner M.P."/>
            <person name="Ishida K.-I."/>
            <person name="Kim E."/>
            <person name="Koreny L."/>
            <person name="Kroth P.G."/>
            <person name="Liu Y."/>
            <person name="Malik S.-B."/>
            <person name="Maier U.G."/>
            <person name="McRose D."/>
            <person name="Mock T."/>
            <person name="Neilson J.A."/>
            <person name="Onodera N.T."/>
            <person name="Poole A.M."/>
            <person name="Pritham E.J."/>
            <person name="Richards T.A."/>
            <person name="Rocap G."/>
            <person name="Roy S.W."/>
            <person name="Sarai C."/>
            <person name="Schaack S."/>
            <person name="Shirato S."/>
            <person name="Slamovits C.H."/>
            <person name="Spencer D.F."/>
            <person name="Suzuki S."/>
            <person name="Worden A.Z."/>
            <person name="Zauner S."/>
            <person name="Barry K."/>
            <person name="Bell C."/>
            <person name="Bharti A.K."/>
            <person name="Crow J.A."/>
            <person name="Grimwood J."/>
            <person name="Kramer R."/>
            <person name="Lindquist E."/>
            <person name="Lucas S."/>
            <person name="Salamov A."/>
            <person name="McFadden G.I."/>
            <person name="Lane C.E."/>
            <person name="Keeling P.J."/>
            <person name="Gray M.W."/>
            <person name="Grigoriev I.V."/>
            <person name="Archibald J.M."/>
        </authorList>
    </citation>
    <scope>NUCLEOTIDE SEQUENCE</scope>
    <source>
        <strain evidence="4">CCMP2712</strain>
    </source>
</reference>
<evidence type="ECO:0000256" key="1">
    <source>
        <dbReference type="SAM" id="MobiDB-lite"/>
    </source>
</evidence>
<dbReference type="RefSeq" id="XP_005818020.1">
    <property type="nucleotide sequence ID" value="XM_005817963.1"/>
</dbReference>
<accession>L1I5A8</accession>
<keyword evidence="4" id="KW-1185">Reference proteome</keyword>